<dbReference type="InterPro" id="IPR050450">
    <property type="entry name" value="COX15/CtaA_HemeA_synthase"/>
</dbReference>
<feature type="transmembrane region" description="Helical" evidence="12">
    <location>
        <begin position="12"/>
        <end position="33"/>
    </location>
</feature>
<dbReference type="GO" id="GO:0046872">
    <property type="term" value="F:metal ion binding"/>
    <property type="evidence" value="ECO:0007669"/>
    <property type="project" value="UniProtKB-KW"/>
</dbReference>
<dbReference type="PANTHER" id="PTHR35457">
    <property type="entry name" value="HEME A SYNTHASE"/>
    <property type="match status" value="1"/>
</dbReference>
<dbReference type="GO" id="GO:0006784">
    <property type="term" value="P:heme A biosynthetic process"/>
    <property type="evidence" value="ECO:0007669"/>
    <property type="project" value="InterPro"/>
</dbReference>
<feature type="transmembrane region" description="Helical" evidence="12">
    <location>
        <begin position="276"/>
        <end position="296"/>
    </location>
</feature>
<feature type="transmembrane region" description="Helical" evidence="12">
    <location>
        <begin position="134"/>
        <end position="155"/>
    </location>
</feature>
<keyword evidence="8" id="KW-0350">Heme biosynthesis</keyword>
<evidence type="ECO:0000256" key="3">
    <source>
        <dbReference type="ARBA" id="ARBA00022692"/>
    </source>
</evidence>
<feature type="transmembrane region" description="Helical" evidence="12">
    <location>
        <begin position="216"/>
        <end position="239"/>
    </location>
</feature>
<evidence type="ECO:0000256" key="10">
    <source>
        <dbReference type="ARBA" id="ARBA00023157"/>
    </source>
</evidence>
<keyword evidence="4" id="KW-0479">Metal-binding</keyword>
<name>A0A6J6LVB0_9ZZZZ</name>
<keyword evidence="10" id="KW-1015">Disulfide bond</keyword>
<evidence type="ECO:0000256" key="12">
    <source>
        <dbReference type="SAM" id="Phobius"/>
    </source>
</evidence>
<dbReference type="InterPro" id="IPR003780">
    <property type="entry name" value="COX15/CtaA_fam"/>
</dbReference>
<keyword evidence="3 12" id="KW-0812">Transmembrane</keyword>
<dbReference type="GO" id="GO:0016491">
    <property type="term" value="F:oxidoreductase activity"/>
    <property type="evidence" value="ECO:0007669"/>
    <property type="project" value="UniProtKB-KW"/>
</dbReference>
<proteinExistence type="predicted"/>
<evidence type="ECO:0000256" key="8">
    <source>
        <dbReference type="ARBA" id="ARBA00023133"/>
    </source>
</evidence>
<keyword evidence="5 12" id="KW-1133">Transmembrane helix</keyword>
<feature type="transmembrane region" description="Helical" evidence="12">
    <location>
        <begin position="175"/>
        <end position="196"/>
    </location>
</feature>
<feature type="transmembrane region" description="Helical" evidence="12">
    <location>
        <begin position="251"/>
        <end position="270"/>
    </location>
</feature>
<sequence length="308" mass="33136">MMSQRAGKKTRRIYVANLVAQAAIVVTGVTVRLTGSGLGCPTWPECIEGSYTPTARQEEEWHKIVEFGNRTLTFILVILAVAALVAAFVDQRNRVRNGGRRRGVLLALATIPFLGTFAQAILGGITVLTGLSPITVALHLLLSMALIAGCAALVIRSGDEGDAPLTLLVRKEIRVLTWVLLAVTALVIVIGTVVTGSGPHSGDSKAENRFSFDPRVVSWLHADVVILFIGLTIALLLALHLTKAPTQVMRLVWVLIAISLLQAALGYTQYFTGLPIVLVLLHVSGATVLWITMLFIPGRERVRDAVNV</sequence>
<evidence type="ECO:0000256" key="4">
    <source>
        <dbReference type="ARBA" id="ARBA00022723"/>
    </source>
</evidence>
<dbReference type="EMBL" id="CAEZWR010000073">
    <property type="protein sequence ID" value="CAB4664375.1"/>
    <property type="molecule type" value="Genomic_DNA"/>
</dbReference>
<evidence type="ECO:0000256" key="11">
    <source>
        <dbReference type="ARBA" id="ARBA00023444"/>
    </source>
</evidence>
<evidence type="ECO:0000256" key="9">
    <source>
        <dbReference type="ARBA" id="ARBA00023136"/>
    </source>
</evidence>
<gene>
    <name evidence="13" type="ORF">UFOPK2282_00750</name>
</gene>
<protein>
    <submittedName>
        <fullName evidence="13">Unannotated protein</fullName>
    </submittedName>
</protein>
<organism evidence="13">
    <name type="scientific">freshwater metagenome</name>
    <dbReference type="NCBI Taxonomy" id="449393"/>
    <lineage>
        <taxon>unclassified sequences</taxon>
        <taxon>metagenomes</taxon>
        <taxon>ecological metagenomes</taxon>
    </lineage>
</organism>
<evidence type="ECO:0000256" key="7">
    <source>
        <dbReference type="ARBA" id="ARBA00023004"/>
    </source>
</evidence>
<reference evidence="13" key="1">
    <citation type="submission" date="2020-05" db="EMBL/GenBank/DDBJ databases">
        <authorList>
            <person name="Chiriac C."/>
            <person name="Salcher M."/>
            <person name="Ghai R."/>
            <person name="Kavagutti S V."/>
        </authorList>
    </citation>
    <scope>NUCLEOTIDE SEQUENCE</scope>
</reference>
<keyword evidence="9 12" id="KW-0472">Membrane</keyword>
<feature type="transmembrane region" description="Helical" evidence="12">
    <location>
        <begin position="71"/>
        <end position="91"/>
    </location>
</feature>
<dbReference type="Pfam" id="PF02628">
    <property type="entry name" value="COX15-CtaA"/>
    <property type="match status" value="1"/>
</dbReference>
<comment type="subcellular location">
    <subcellularLocation>
        <location evidence="1">Membrane</location>
        <topology evidence="1">Multi-pass membrane protein</topology>
    </subcellularLocation>
</comment>
<accession>A0A6J6LVB0</accession>
<keyword evidence="2" id="KW-1003">Cell membrane</keyword>
<dbReference type="GO" id="GO:0016020">
    <property type="term" value="C:membrane"/>
    <property type="evidence" value="ECO:0007669"/>
    <property type="project" value="UniProtKB-SubCell"/>
</dbReference>
<keyword evidence="6" id="KW-0560">Oxidoreductase</keyword>
<evidence type="ECO:0000256" key="2">
    <source>
        <dbReference type="ARBA" id="ARBA00022475"/>
    </source>
</evidence>
<evidence type="ECO:0000313" key="13">
    <source>
        <dbReference type="EMBL" id="CAB4664375.1"/>
    </source>
</evidence>
<evidence type="ECO:0000256" key="6">
    <source>
        <dbReference type="ARBA" id="ARBA00023002"/>
    </source>
</evidence>
<keyword evidence="7" id="KW-0408">Iron</keyword>
<feature type="transmembrane region" description="Helical" evidence="12">
    <location>
        <begin position="103"/>
        <end position="128"/>
    </location>
</feature>
<evidence type="ECO:0000256" key="1">
    <source>
        <dbReference type="ARBA" id="ARBA00004141"/>
    </source>
</evidence>
<dbReference type="PANTHER" id="PTHR35457:SF1">
    <property type="entry name" value="HEME A SYNTHASE"/>
    <property type="match status" value="1"/>
</dbReference>
<comment type="pathway">
    <text evidence="11">Porphyrin-containing compound metabolism.</text>
</comment>
<evidence type="ECO:0000256" key="5">
    <source>
        <dbReference type="ARBA" id="ARBA00022989"/>
    </source>
</evidence>
<dbReference type="AlphaFoldDB" id="A0A6J6LVB0"/>